<name>A0ABQ1NQL9_9BACI</name>
<proteinExistence type="predicted"/>
<evidence type="ECO:0000313" key="2">
    <source>
        <dbReference type="Proteomes" id="UP000619534"/>
    </source>
</evidence>
<dbReference type="Proteomes" id="UP000619534">
    <property type="component" value="Unassembled WGS sequence"/>
</dbReference>
<evidence type="ECO:0000313" key="1">
    <source>
        <dbReference type="EMBL" id="GGC81348.1"/>
    </source>
</evidence>
<gene>
    <name evidence="1" type="ORF">GCM10007216_09860</name>
</gene>
<organism evidence="1 2">
    <name type="scientific">Thalassobacillus devorans</name>
    <dbReference type="NCBI Taxonomy" id="279813"/>
    <lineage>
        <taxon>Bacteria</taxon>
        <taxon>Bacillati</taxon>
        <taxon>Bacillota</taxon>
        <taxon>Bacilli</taxon>
        <taxon>Bacillales</taxon>
        <taxon>Bacillaceae</taxon>
        <taxon>Thalassobacillus</taxon>
    </lineage>
</organism>
<sequence length="67" mass="7731">MQNNSVANIQGWLDGLEAEKQALLHEMNEDVNHLPTEEQSMKLEQLEALIFATQANQSLKRNRKARR</sequence>
<comment type="caution">
    <text evidence="1">The sequence shown here is derived from an EMBL/GenBank/DDBJ whole genome shotgun (WGS) entry which is preliminary data.</text>
</comment>
<reference evidence="2" key="1">
    <citation type="journal article" date="2019" name="Int. J. Syst. Evol. Microbiol.">
        <title>The Global Catalogue of Microorganisms (GCM) 10K type strain sequencing project: providing services to taxonomists for standard genome sequencing and annotation.</title>
        <authorList>
            <consortium name="The Broad Institute Genomics Platform"/>
            <consortium name="The Broad Institute Genome Sequencing Center for Infectious Disease"/>
            <person name="Wu L."/>
            <person name="Ma J."/>
        </authorList>
    </citation>
    <scope>NUCLEOTIDE SEQUENCE [LARGE SCALE GENOMIC DNA]</scope>
    <source>
        <strain evidence="2">CCM 7282</strain>
    </source>
</reference>
<accession>A0ABQ1NQL9</accession>
<keyword evidence="2" id="KW-1185">Reference proteome</keyword>
<protein>
    <submittedName>
        <fullName evidence="1">Uncharacterized protein</fullName>
    </submittedName>
</protein>
<dbReference type="EMBL" id="BMCJ01000002">
    <property type="protein sequence ID" value="GGC81348.1"/>
    <property type="molecule type" value="Genomic_DNA"/>
</dbReference>
<dbReference type="RefSeq" id="WP_062440817.1">
    <property type="nucleotide sequence ID" value="NZ_BMCJ01000002.1"/>
</dbReference>